<evidence type="ECO:0000313" key="2">
    <source>
        <dbReference type="Proteomes" id="UP000014622"/>
    </source>
</evidence>
<evidence type="ECO:0000313" key="1">
    <source>
        <dbReference type="EMBL" id="EPI12459.1"/>
    </source>
</evidence>
<organism evidence="1 2">
    <name type="scientific">Enterococcus faecium SD2A-2</name>
    <dbReference type="NCBI Taxonomy" id="1244154"/>
    <lineage>
        <taxon>Bacteria</taxon>
        <taxon>Bacillati</taxon>
        <taxon>Bacillota</taxon>
        <taxon>Bacilli</taxon>
        <taxon>Lactobacillales</taxon>
        <taxon>Enterococcaceae</taxon>
        <taxon>Enterococcus</taxon>
    </lineage>
</organism>
<protein>
    <submittedName>
        <fullName evidence="1">Uncharacterized protein</fullName>
    </submittedName>
</protein>
<comment type="caution">
    <text evidence="1">The sequence shown here is derived from an EMBL/GenBank/DDBJ whole genome shotgun (WGS) entry which is preliminary data.</text>
</comment>
<gene>
    <name evidence="1" type="ORF">D356_01496</name>
</gene>
<name>A0AB73A954_ENTFC</name>
<dbReference type="EMBL" id="ATIT01000092">
    <property type="protein sequence ID" value="EPI12459.1"/>
    <property type="molecule type" value="Genomic_DNA"/>
</dbReference>
<reference evidence="1 2" key="1">
    <citation type="submission" date="2013-06" db="EMBL/GenBank/DDBJ databases">
        <authorList>
            <person name="Weinstock G."/>
            <person name="Sodergren E."/>
            <person name="Lobos E.A."/>
            <person name="Fulton L."/>
            <person name="Fulton R."/>
            <person name="Courtney L."/>
            <person name="Fronick C."/>
            <person name="O'Laughlin M."/>
            <person name="Godfrey J."/>
            <person name="Wilson R.M."/>
            <person name="Miner T."/>
            <person name="Farmer C."/>
            <person name="Delehaunty K."/>
            <person name="Cordes M."/>
            <person name="Minx P."/>
            <person name="Tomlinson C."/>
            <person name="Chen J."/>
            <person name="Wollam A."/>
            <person name="Pepin K.H."/>
            <person name="Bhonagiri V."/>
            <person name="Zhang X."/>
            <person name="Warren W."/>
            <person name="Mitreva M."/>
            <person name="Mardis E.R."/>
            <person name="Wilson R.K."/>
        </authorList>
    </citation>
    <scope>NUCLEOTIDE SEQUENCE [LARGE SCALE GENOMIC DNA]</scope>
    <source>
        <strain evidence="1 2">SD2A-2</strain>
    </source>
</reference>
<dbReference type="AlphaFoldDB" id="A0AB73A954"/>
<proteinExistence type="predicted"/>
<accession>A0AB73A954</accession>
<dbReference type="Proteomes" id="UP000014622">
    <property type="component" value="Unassembled WGS sequence"/>
</dbReference>
<sequence>MTEYIELIHARENNLKNIDLRIPKNKLLSLLAYQDLANLLSFLIRLHRRQADS</sequence>